<keyword evidence="1" id="KW-0175">Coiled coil</keyword>
<dbReference type="InterPro" id="IPR027417">
    <property type="entry name" value="P-loop_NTPase"/>
</dbReference>
<dbReference type="Proteomes" id="UP000252199">
    <property type="component" value="Unassembled WGS sequence"/>
</dbReference>
<evidence type="ECO:0000256" key="1">
    <source>
        <dbReference type="SAM" id="Coils"/>
    </source>
</evidence>
<dbReference type="Pfam" id="PF12532">
    <property type="entry name" value="DUF3732"/>
    <property type="match status" value="1"/>
</dbReference>
<name>A0ABD7FVW0_9VIBR</name>
<reference evidence="2 3" key="1">
    <citation type="submission" date="2018-06" db="EMBL/GenBank/DDBJ databases">
        <title>Draft genome sequences of nine Vibrio sp. clinical isolates from across the United States representing the closest known relative of Vibrio cholerae.</title>
        <authorList>
            <person name="Islam M.T."/>
            <person name="Liang K."/>
            <person name="Im M.S."/>
            <person name="Winkjer J."/>
            <person name="Busby S."/>
            <person name="Batra D."/>
            <person name="Rowe L."/>
            <person name="Tarr C.L."/>
            <person name="Boucher Y."/>
        </authorList>
    </citation>
    <scope>NUCLEOTIDE SEQUENCE [LARGE SCALE GENOMIC DNA]</scope>
    <source>
        <strain evidence="2 3">2017V-1110</strain>
    </source>
</reference>
<dbReference type="EMBL" id="QKKU01000065">
    <property type="protein sequence ID" value="RBM67068.1"/>
    <property type="molecule type" value="Genomic_DNA"/>
</dbReference>
<sequence length="678" mass="77471">MKTLIHEIGVIDKQGLKHPVNFQAGLNVVTGKSSTGKSALIEIFDYCFGSDENTIPKGVITNSAAIYYVALAVNGQDMVIGRDPNVATKAFFRRVDVFDSAEIGREYFNASYFRPLSEFKKHLRDFFLDIDDVDESLAARANRRFNQKAPTPSVRSFTSFMLQHQNLVANKHALFYRFDEKEKRDQVIDHTKIFLGLVDQKFFHLSQEKERLSTELKRLERQKETNKRTSKSYKQKVGPVLSQLYALMGFKDEPLSLTKVLQHPQDSKDQLDVIIIAEKIDHNSDAMTKRYEQLKLARNKKTAELRKLQRQAASINKHIQEEERFVNNVKQFSSPKHVHISASVCPFCHTEKDNLSQSAEKLQQAITKVSGNLAQARPMKAKFESSLLNVQRDIETVSKSLTEFNQQITDIEKANQQLTERKGLYESIIMQKAKLYALLDTLDMADDAELEKEIKGLKKKISKIADALKEYDVKKGLAAASDKVNEYMASIGSHFEFETSYKPINLHFSFETFDLYHLTPENEKIYLRSMGSGANWLYCHVTLFLALHKYFAELGEKCAIPSVLFLDQPTQVYFPNFNRDNSATFEEQKTQEAEQRKIHSVGQTIDEDIKAVENLFSQLSIYCNDLQLNNGFSPQIIVTDHADKLKLSNEVDFEALVNGNRWRTRGLIVSAPELKGDS</sequence>
<gene>
    <name evidence="2" type="ORF">DLR72_10035</name>
</gene>
<feature type="coiled-coil region" evidence="1">
    <location>
        <begin position="202"/>
        <end position="236"/>
    </location>
</feature>
<feature type="coiled-coil region" evidence="1">
    <location>
        <begin position="291"/>
        <end position="325"/>
    </location>
</feature>
<comment type="caution">
    <text evidence="2">The sequence shown here is derived from an EMBL/GenBank/DDBJ whole genome shotgun (WGS) entry which is preliminary data.</text>
</comment>
<dbReference type="Gene3D" id="3.40.50.300">
    <property type="entry name" value="P-loop containing nucleotide triphosphate hydrolases"/>
    <property type="match status" value="1"/>
</dbReference>
<evidence type="ECO:0000313" key="2">
    <source>
        <dbReference type="EMBL" id="RBM67068.1"/>
    </source>
</evidence>
<accession>A0ABD7FVW0</accession>
<dbReference type="RefSeq" id="WP_113610666.1">
    <property type="nucleotide sequence ID" value="NZ_CAWQMY010000131.1"/>
</dbReference>
<evidence type="ECO:0000313" key="3">
    <source>
        <dbReference type="Proteomes" id="UP000252199"/>
    </source>
</evidence>
<dbReference type="InterPro" id="IPR022205">
    <property type="entry name" value="DUF3732"/>
</dbReference>
<protein>
    <submittedName>
        <fullName evidence="2">DUF3732 domain-containing protein</fullName>
    </submittedName>
</protein>
<dbReference type="AlphaFoldDB" id="A0ABD7FVW0"/>
<organism evidence="2 3">
    <name type="scientific">Vibrio paracholerae</name>
    <dbReference type="NCBI Taxonomy" id="650003"/>
    <lineage>
        <taxon>Bacteria</taxon>
        <taxon>Pseudomonadati</taxon>
        <taxon>Pseudomonadota</taxon>
        <taxon>Gammaproteobacteria</taxon>
        <taxon>Vibrionales</taxon>
        <taxon>Vibrionaceae</taxon>
        <taxon>Vibrio</taxon>
    </lineage>
</organism>
<proteinExistence type="predicted"/>